<evidence type="ECO:0000259" key="8">
    <source>
        <dbReference type="PROSITE" id="PS50951"/>
    </source>
</evidence>
<dbReference type="PROSITE" id="PS50200">
    <property type="entry name" value="RA"/>
    <property type="match status" value="1"/>
</dbReference>
<dbReference type="PANTHER" id="PTHR22738">
    <property type="entry name" value="RASSF"/>
    <property type="match status" value="1"/>
</dbReference>
<dbReference type="CDD" id="cd09401">
    <property type="entry name" value="LIM_TLP_like"/>
    <property type="match status" value="1"/>
</dbReference>
<keyword evidence="2 4" id="KW-0862">Zinc</keyword>
<gene>
    <name evidence="9" type="ORF">ABEB36_003823</name>
</gene>
<evidence type="ECO:0000256" key="3">
    <source>
        <dbReference type="ARBA" id="ARBA00023038"/>
    </source>
</evidence>
<evidence type="ECO:0000313" key="9">
    <source>
        <dbReference type="EMBL" id="KAL1509016.1"/>
    </source>
</evidence>
<dbReference type="FunFam" id="3.10.20.90:FF:000278">
    <property type="entry name" value="serine-rich adhesin for platelets"/>
    <property type="match status" value="1"/>
</dbReference>
<dbReference type="InterPro" id="IPR000159">
    <property type="entry name" value="RA_dom"/>
</dbReference>
<evidence type="ECO:0000259" key="6">
    <source>
        <dbReference type="PROSITE" id="PS50023"/>
    </source>
</evidence>
<dbReference type="SUPFAM" id="SSF57716">
    <property type="entry name" value="Glucocorticoid receptor-like (DNA-binding domain)"/>
    <property type="match status" value="2"/>
</dbReference>
<accession>A0ABD1F182</accession>
<sequence length="565" mass="64241">MWKCHKCQKPVYFAERKHSLGYNWHPECLRCEECGKRLNPGQHAEHKGVPYCHVPCYGALFGPQLFGHGTRVESHTSFGKKESPKLGKKTSLPRSTFESKIKVYNQFYEGKSGEIRCREVNGRFVLEGSLRIHWGVQGVIHLKENDDQRTVVTIRKRNSCRASSSPEYDTDEDIQNISRDTSLNDVSTCSSTSTLEATKFDTGIESGSDSIDSSFSESDPNSPKNILPKSVTLPSKLDVKNMDWDELDDLLQVERKVDESGKLYQTMPMPLPSQISLDSDSSKISSSETTQNSLSSTISKDVTLKATIITNGTEQTSINEDQIPLLTNSFNKDDNWSLNSNNLNRSMSGPDCLERLRDGQSPEFDRLSVASTEITTTSEQNEEVVLRRPQKGSTAIKRRPGKRLSRSKVKRRCSINGHFYDRETSFFTPPHGSQMSVWVTSMVNSQEVIKLILEKYKVESDSNNFALFIVRDNGEQRRLKDDEYPLLARVLLGPHEDVAKLFLMDSHNTPEVSSEVAQFLNLSLVECRAILNQYYSQEEREVAKIKEKYSEMKRRMVYQLQLMKV</sequence>
<protein>
    <recommendedName>
        <fullName evidence="11">Ras association domain-containing protein 2</fullName>
    </recommendedName>
</protein>
<evidence type="ECO:0000259" key="7">
    <source>
        <dbReference type="PROSITE" id="PS50200"/>
    </source>
</evidence>
<dbReference type="Gene3D" id="2.10.110.10">
    <property type="entry name" value="Cysteine Rich Protein"/>
    <property type="match status" value="1"/>
</dbReference>
<feature type="region of interest" description="Disordered" evidence="5">
    <location>
        <begin position="265"/>
        <end position="292"/>
    </location>
</feature>
<dbReference type="CDD" id="cd21886">
    <property type="entry name" value="SARAH_RASSF2-like"/>
    <property type="match status" value="1"/>
</dbReference>
<feature type="compositionally biased region" description="Low complexity" evidence="5">
    <location>
        <begin position="272"/>
        <end position="292"/>
    </location>
</feature>
<dbReference type="CDD" id="cd01784">
    <property type="entry name" value="RA_RASSF2_like"/>
    <property type="match status" value="1"/>
</dbReference>
<evidence type="ECO:0000256" key="1">
    <source>
        <dbReference type="ARBA" id="ARBA00022723"/>
    </source>
</evidence>
<dbReference type="SMART" id="SM00132">
    <property type="entry name" value="LIM"/>
    <property type="match status" value="1"/>
</dbReference>
<dbReference type="Pfam" id="PF00412">
    <property type="entry name" value="LIM"/>
    <property type="match status" value="1"/>
</dbReference>
<organism evidence="9 10">
    <name type="scientific">Hypothenemus hampei</name>
    <name type="common">Coffee berry borer</name>
    <dbReference type="NCBI Taxonomy" id="57062"/>
    <lineage>
        <taxon>Eukaryota</taxon>
        <taxon>Metazoa</taxon>
        <taxon>Ecdysozoa</taxon>
        <taxon>Arthropoda</taxon>
        <taxon>Hexapoda</taxon>
        <taxon>Insecta</taxon>
        <taxon>Pterygota</taxon>
        <taxon>Neoptera</taxon>
        <taxon>Endopterygota</taxon>
        <taxon>Coleoptera</taxon>
        <taxon>Polyphaga</taxon>
        <taxon>Cucujiformia</taxon>
        <taxon>Curculionidae</taxon>
        <taxon>Scolytinae</taxon>
        <taxon>Hypothenemus</taxon>
    </lineage>
</organism>
<dbReference type="SUPFAM" id="SSF54236">
    <property type="entry name" value="Ubiquitin-like"/>
    <property type="match status" value="1"/>
</dbReference>
<feature type="region of interest" description="Disordered" evidence="5">
    <location>
        <begin position="200"/>
        <end position="229"/>
    </location>
</feature>
<keyword evidence="3 4" id="KW-0440">LIM domain</keyword>
<evidence type="ECO:0000313" key="10">
    <source>
        <dbReference type="Proteomes" id="UP001566132"/>
    </source>
</evidence>
<dbReference type="EMBL" id="JBDJPC010000003">
    <property type="protein sequence ID" value="KAL1509016.1"/>
    <property type="molecule type" value="Genomic_DNA"/>
</dbReference>
<dbReference type="Gene3D" id="3.10.20.90">
    <property type="entry name" value="Phosphatidylinositol 3-kinase Catalytic Subunit, Chain A, domain 1"/>
    <property type="match status" value="1"/>
</dbReference>
<evidence type="ECO:0000256" key="4">
    <source>
        <dbReference type="PROSITE-ProRule" id="PRU00125"/>
    </source>
</evidence>
<feature type="domain" description="SARAH" evidence="8">
    <location>
        <begin position="516"/>
        <end position="563"/>
    </location>
</feature>
<dbReference type="InterPro" id="IPR011524">
    <property type="entry name" value="SARAH_dom"/>
</dbReference>
<keyword evidence="1 4" id="KW-0479">Metal-binding</keyword>
<dbReference type="InterPro" id="IPR033614">
    <property type="entry name" value="RASSF1-6"/>
</dbReference>
<name>A0ABD1F182_HYPHA</name>
<reference evidence="9 10" key="1">
    <citation type="submission" date="2024-05" db="EMBL/GenBank/DDBJ databases">
        <title>Genetic variation in Jamaican populations of the coffee berry borer (Hypothenemus hampei).</title>
        <authorList>
            <person name="Errbii M."/>
            <person name="Myrie A."/>
        </authorList>
    </citation>
    <scope>NUCLEOTIDE SEQUENCE [LARGE SCALE GENOMIC DNA]</scope>
    <source>
        <strain evidence="9">JA-Hopewell-2020-01-JO</strain>
        <tissue evidence="9">Whole body</tissue>
    </source>
</reference>
<proteinExistence type="predicted"/>
<dbReference type="InterPro" id="IPR001781">
    <property type="entry name" value="Znf_LIM"/>
</dbReference>
<dbReference type="Pfam" id="PF00788">
    <property type="entry name" value="RA"/>
    <property type="match status" value="1"/>
</dbReference>
<feature type="domain" description="LIM zinc-binding" evidence="6">
    <location>
        <begin position="2"/>
        <end position="63"/>
    </location>
</feature>
<dbReference type="PROSITE" id="PS00478">
    <property type="entry name" value="LIM_DOMAIN_1"/>
    <property type="match status" value="1"/>
</dbReference>
<comment type="caution">
    <text evidence="9">The sequence shown here is derived from an EMBL/GenBank/DDBJ whole genome shotgun (WGS) entry which is preliminary data.</text>
</comment>
<evidence type="ECO:0000256" key="5">
    <source>
        <dbReference type="SAM" id="MobiDB-lite"/>
    </source>
</evidence>
<evidence type="ECO:0000256" key="2">
    <source>
        <dbReference type="ARBA" id="ARBA00022833"/>
    </source>
</evidence>
<dbReference type="FunFam" id="2.10.110.10:FF:000104">
    <property type="entry name" value="Ras association domain-containing protein 2"/>
    <property type="match status" value="1"/>
</dbReference>
<dbReference type="AlphaFoldDB" id="A0ABD1F182"/>
<dbReference type="GO" id="GO:0046872">
    <property type="term" value="F:metal ion binding"/>
    <property type="evidence" value="ECO:0007669"/>
    <property type="project" value="UniProtKB-KW"/>
</dbReference>
<dbReference type="Proteomes" id="UP001566132">
    <property type="component" value="Unassembled WGS sequence"/>
</dbReference>
<dbReference type="PANTHER" id="PTHR22738:SF15">
    <property type="entry name" value="LD40758P"/>
    <property type="match status" value="1"/>
</dbReference>
<dbReference type="SMART" id="SM00314">
    <property type="entry name" value="RA"/>
    <property type="match status" value="1"/>
</dbReference>
<feature type="compositionally biased region" description="Low complexity" evidence="5">
    <location>
        <begin position="203"/>
        <end position="218"/>
    </location>
</feature>
<evidence type="ECO:0008006" key="11">
    <source>
        <dbReference type="Google" id="ProtNLM"/>
    </source>
</evidence>
<dbReference type="InterPro" id="IPR029071">
    <property type="entry name" value="Ubiquitin-like_domsf"/>
</dbReference>
<feature type="domain" description="Ras-associating" evidence="7">
    <location>
        <begin position="416"/>
        <end position="508"/>
    </location>
</feature>
<keyword evidence="10" id="KW-1185">Reference proteome</keyword>
<dbReference type="PROSITE" id="PS50951">
    <property type="entry name" value="SARAH"/>
    <property type="match status" value="1"/>
</dbReference>
<dbReference type="PROSITE" id="PS50023">
    <property type="entry name" value="LIM_DOMAIN_2"/>
    <property type="match status" value="1"/>
</dbReference>